<evidence type="ECO:0000256" key="1">
    <source>
        <dbReference type="SAM" id="MobiDB-lite"/>
    </source>
</evidence>
<evidence type="ECO:0000313" key="2">
    <source>
        <dbReference type="EMBL" id="KAK3765945.1"/>
    </source>
</evidence>
<organism evidence="2 3">
    <name type="scientific">Elysia crispata</name>
    <name type="common">lettuce slug</name>
    <dbReference type="NCBI Taxonomy" id="231223"/>
    <lineage>
        <taxon>Eukaryota</taxon>
        <taxon>Metazoa</taxon>
        <taxon>Spiralia</taxon>
        <taxon>Lophotrochozoa</taxon>
        <taxon>Mollusca</taxon>
        <taxon>Gastropoda</taxon>
        <taxon>Heterobranchia</taxon>
        <taxon>Euthyneura</taxon>
        <taxon>Panpulmonata</taxon>
        <taxon>Sacoglossa</taxon>
        <taxon>Placobranchoidea</taxon>
        <taxon>Plakobranchidae</taxon>
        <taxon>Elysia</taxon>
    </lineage>
</organism>
<reference evidence="2" key="1">
    <citation type="journal article" date="2023" name="G3 (Bethesda)">
        <title>A reference genome for the long-term kleptoplast-retaining sea slug Elysia crispata morphotype clarki.</title>
        <authorList>
            <person name="Eastman K.E."/>
            <person name="Pendleton A.L."/>
            <person name="Shaikh M.A."/>
            <person name="Suttiyut T."/>
            <person name="Ogas R."/>
            <person name="Tomko P."/>
            <person name="Gavelis G."/>
            <person name="Widhalm J.R."/>
            <person name="Wisecaver J.H."/>
        </authorList>
    </citation>
    <scope>NUCLEOTIDE SEQUENCE</scope>
    <source>
        <strain evidence="2">ECLA1</strain>
    </source>
</reference>
<gene>
    <name evidence="2" type="ORF">RRG08_002189</name>
</gene>
<keyword evidence="3" id="KW-1185">Reference proteome</keyword>
<evidence type="ECO:0000313" key="3">
    <source>
        <dbReference type="Proteomes" id="UP001283361"/>
    </source>
</evidence>
<name>A0AAE1DDI0_9GAST</name>
<protein>
    <submittedName>
        <fullName evidence="2">Uncharacterized protein</fullName>
    </submittedName>
</protein>
<feature type="compositionally biased region" description="Polar residues" evidence="1">
    <location>
        <begin position="60"/>
        <end position="69"/>
    </location>
</feature>
<accession>A0AAE1DDI0</accession>
<feature type="region of interest" description="Disordered" evidence="1">
    <location>
        <begin position="41"/>
        <end position="69"/>
    </location>
</feature>
<dbReference type="EMBL" id="JAWDGP010004263">
    <property type="protein sequence ID" value="KAK3765945.1"/>
    <property type="molecule type" value="Genomic_DNA"/>
</dbReference>
<sequence>MKVDDSEEKMSSCWSANLSEQRPLTGRKMWEIKRRDNCRINSGTIGHGRRKIRQGCPSEKGTTTAPSHY</sequence>
<proteinExistence type="predicted"/>
<comment type="caution">
    <text evidence="2">The sequence shown here is derived from an EMBL/GenBank/DDBJ whole genome shotgun (WGS) entry which is preliminary data.</text>
</comment>
<dbReference type="Proteomes" id="UP001283361">
    <property type="component" value="Unassembled WGS sequence"/>
</dbReference>
<dbReference type="AlphaFoldDB" id="A0AAE1DDI0"/>